<organism evidence="1 2">
    <name type="scientific">Eiseniibacteriota bacterium</name>
    <dbReference type="NCBI Taxonomy" id="2212470"/>
    <lineage>
        <taxon>Bacteria</taxon>
        <taxon>Candidatus Eiseniibacteriota</taxon>
    </lineage>
</organism>
<proteinExistence type="predicted"/>
<dbReference type="EMBL" id="JAGQHR010000162">
    <property type="protein sequence ID" value="MCA9727422.1"/>
    <property type="molecule type" value="Genomic_DNA"/>
</dbReference>
<reference evidence="1" key="1">
    <citation type="submission" date="2020-04" db="EMBL/GenBank/DDBJ databases">
        <authorList>
            <person name="Zhang T."/>
        </authorList>
    </citation>
    <scope>NUCLEOTIDE SEQUENCE</scope>
    <source>
        <strain evidence="1">HKST-UBA01</strain>
    </source>
</reference>
<name>A0A956RPG6_UNCEI</name>
<protein>
    <submittedName>
        <fullName evidence="1">Uncharacterized protein</fullName>
    </submittedName>
</protein>
<accession>A0A956RPG6</accession>
<dbReference type="AlphaFoldDB" id="A0A956RPG6"/>
<comment type="caution">
    <text evidence="1">The sequence shown here is derived from an EMBL/GenBank/DDBJ whole genome shotgun (WGS) entry which is preliminary data.</text>
</comment>
<evidence type="ECO:0000313" key="2">
    <source>
        <dbReference type="Proteomes" id="UP000697710"/>
    </source>
</evidence>
<dbReference type="Proteomes" id="UP000697710">
    <property type="component" value="Unassembled WGS sequence"/>
</dbReference>
<sequence length="106" mass="11629">MSNINPVGQNYDFRQIQSTTTSSHQSGWSKFGRILGDVAGGVMGNVPVLGSALSSLNTQGDASFNQQYELILLQQQIQQNMQMFSTMSNISKSKHEAAMTAIRNMK</sequence>
<evidence type="ECO:0000313" key="1">
    <source>
        <dbReference type="EMBL" id="MCA9727422.1"/>
    </source>
</evidence>
<reference evidence="1" key="2">
    <citation type="journal article" date="2021" name="Microbiome">
        <title>Successional dynamics and alternative stable states in a saline activated sludge microbial community over 9 years.</title>
        <authorList>
            <person name="Wang Y."/>
            <person name="Ye J."/>
            <person name="Ju F."/>
            <person name="Liu L."/>
            <person name="Boyd J.A."/>
            <person name="Deng Y."/>
            <person name="Parks D.H."/>
            <person name="Jiang X."/>
            <person name="Yin X."/>
            <person name="Woodcroft B.J."/>
            <person name="Tyson G.W."/>
            <person name="Hugenholtz P."/>
            <person name="Polz M.F."/>
            <person name="Zhang T."/>
        </authorList>
    </citation>
    <scope>NUCLEOTIDE SEQUENCE</scope>
    <source>
        <strain evidence="1">HKST-UBA01</strain>
    </source>
</reference>
<gene>
    <name evidence="1" type="ORF">KC729_07050</name>
</gene>